<evidence type="ECO:0000256" key="1">
    <source>
        <dbReference type="SAM" id="MobiDB-lite"/>
    </source>
</evidence>
<dbReference type="OrthoDB" id="10597866at2759"/>
<feature type="compositionally biased region" description="Polar residues" evidence="1">
    <location>
        <begin position="44"/>
        <end position="55"/>
    </location>
</feature>
<evidence type="ECO:0000313" key="3">
    <source>
        <dbReference type="Proteomes" id="UP001163046"/>
    </source>
</evidence>
<gene>
    <name evidence="2" type="ORF">OS493_013286</name>
</gene>
<reference evidence="2" key="1">
    <citation type="submission" date="2023-01" db="EMBL/GenBank/DDBJ databases">
        <title>Genome assembly of the deep-sea coral Lophelia pertusa.</title>
        <authorList>
            <person name="Herrera S."/>
            <person name="Cordes E."/>
        </authorList>
    </citation>
    <scope>NUCLEOTIDE SEQUENCE</scope>
    <source>
        <strain evidence="2">USNM1676648</strain>
        <tissue evidence="2">Polyp</tissue>
    </source>
</reference>
<keyword evidence="3" id="KW-1185">Reference proteome</keyword>
<proteinExistence type="predicted"/>
<feature type="compositionally biased region" description="Polar residues" evidence="1">
    <location>
        <begin position="65"/>
        <end position="74"/>
    </location>
</feature>
<sequence>MLSQIRQKKKKEAVRRLSQGSGATGHPLSSQAPVQGPQRRKFSDQQQIWRQQPGATGQRPAKRSYASTLDQDPTATGDMEPKPVNPCWDSSFRFWYHAIFAE</sequence>
<accession>A0A9W9YRP6</accession>
<dbReference type="EMBL" id="MU827307">
    <property type="protein sequence ID" value="KAJ7362189.1"/>
    <property type="molecule type" value="Genomic_DNA"/>
</dbReference>
<dbReference type="Proteomes" id="UP001163046">
    <property type="component" value="Unassembled WGS sequence"/>
</dbReference>
<name>A0A9W9YRP6_9CNID</name>
<dbReference type="AlphaFoldDB" id="A0A9W9YRP6"/>
<organism evidence="2 3">
    <name type="scientific">Desmophyllum pertusum</name>
    <dbReference type="NCBI Taxonomy" id="174260"/>
    <lineage>
        <taxon>Eukaryota</taxon>
        <taxon>Metazoa</taxon>
        <taxon>Cnidaria</taxon>
        <taxon>Anthozoa</taxon>
        <taxon>Hexacorallia</taxon>
        <taxon>Scleractinia</taxon>
        <taxon>Caryophylliina</taxon>
        <taxon>Caryophylliidae</taxon>
        <taxon>Desmophyllum</taxon>
    </lineage>
</organism>
<evidence type="ECO:0000313" key="2">
    <source>
        <dbReference type="EMBL" id="KAJ7362189.1"/>
    </source>
</evidence>
<comment type="caution">
    <text evidence="2">The sequence shown here is derived from an EMBL/GenBank/DDBJ whole genome shotgun (WGS) entry which is preliminary data.</text>
</comment>
<feature type="region of interest" description="Disordered" evidence="1">
    <location>
        <begin position="1"/>
        <end position="83"/>
    </location>
</feature>
<protein>
    <submittedName>
        <fullName evidence="2">Uncharacterized protein</fullName>
    </submittedName>
</protein>
<feature type="compositionally biased region" description="Basic residues" evidence="1">
    <location>
        <begin position="1"/>
        <end position="13"/>
    </location>
</feature>